<feature type="transmembrane region" description="Helical" evidence="5">
    <location>
        <begin position="16"/>
        <end position="34"/>
    </location>
</feature>
<dbReference type="PANTHER" id="PTHR35371:SF1">
    <property type="entry name" value="BLR7753 PROTEIN"/>
    <property type="match status" value="1"/>
</dbReference>
<organism evidence="6 8">
    <name type="scientific">Cercospora beticola</name>
    <name type="common">Sugarbeet leaf spot fungus</name>
    <dbReference type="NCBI Taxonomy" id="122368"/>
    <lineage>
        <taxon>Eukaryota</taxon>
        <taxon>Fungi</taxon>
        <taxon>Dikarya</taxon>
        <taxon>Ascomycota</taxon>
        <taxon>Pezizomycotina</taxon>
        <taxon>Dothideomycetes</taxon>
        <taxon>Dothideomycetidae</taxon>
        <taxon>Mycosphaerellales</taxon>
        <taxon>Mycosphaerellaceae</taxon>
        <taxon>Cercospora</taxon>
    </lineage>
</organism>
<proteinExistence type="predicted"/>
<evidence type="ECO:0000256" key="3">
    <source>
        <dbReference type="ARBA" id="ARBA00022989"/>
    </source>
</evidence>
<gene>
    <name evidence="6" type="ORF">CB0940_06235</name>
    <name evidence="7" type="ORF">RHO25_003464</name>
</gene>
<dbReference type="Pfam" id="PF01124">
    <property type="entry name" value="MAPEG"/>
    <property type="match status" value="1"/>
</dbReference>
<dbReference type="Gene3D" id="1.20.120.550">
    <property type="entry name" value="Membrane associated eicosanoid/glutathione metabolism-like domain"/>
    <property type="match status" value="1"/>
</dbReference>
<evidence type="ECO:0000256" key="4">
    <source>
        <dbReference type="ARBA" id="ARBA00023136"/>
    </source>
</evidence>
<evidence type="ECO:0000256" key="1">
    <source>
        <dbReference type="ARBA" id="ARBA00004370"/>
    </source>
</evidence>
<keyword evidence="9" id="KW-1185">Reference proteome</keyword>
<dbReference type="AlphaFoldDB" id="A0A2G5I1B8"/>
<dbReference type="GO" id="GO:0016020">
    <property type="term" value="C:membrane"/>
    <property type="evidence" value="ECO:0007669"/>
    <property type="project" value="UniProtKB-SubCell"/>
</dbReference>
<keyword evidence="4 5" id="KW-0472">Membrane</keyword>
<dbReference type="Proteomes" id="UP001302367">
    <property type="component" value="Chromosome 2"/>
</dbReference>
<reference evidence="7 9" key="2">
    <citation type="submission" date="2023-09" db="EMBL/GenBank/DDBJ databases">
        <title>Complete-Gapless Cercospora beticola genome.</title>
        <authorList>
            <person name="Wyatt N.A."/>
            <person name="Spanner R.E."/>
            <person name="Bolton M.D."/>
        </authorList>
    </citation>
    <scope>NUCLEOTIDE SEQUENCE [LARGE SCALE GENOMIC DNA]</scope>
    <source>
        <strain evidence="7">Cb09-40</strain>
    </source>
</reference>
<name>A0A2G5I1B8_CERBT</name>
<dbReference type="InterPro" id="IPR023352">
    <property type="entry name" value="MAPEG-like_dom_sf"/>
</dbReference>
<comment type="subcellular location">
    <subcellularLocation>
        <location evidence="1">Membrane</location>
    </subcellularLocation>
</comment>
<evidence type="ECO:0008006" key="10">
    <source>
        <dbReference type="Google" id="ProtNLM"/>
    </source>
</evidence>
<feature type="transmembrane region" description="Helical" evidence="5">
    <location>
        <begin position="139"/>
        <end position="157"/>
    </location>
</feature>
<evidence type="ECO:0000256" key="5">
    <source>
        <dbReference type="SAM" id="Phobius"/>
    </source>
</evidence>
<dbReference type="EMBL" id="CP134185">
    <property type="protein sequence ID" value="WPA98851.1"/>
    <property type="molecule type" value="Genomic_DNA"/>
</dbReference>
<dbReference type="Proteomes" id="UP000230605">
    <property type="component" value="Chromosome 2"/>
</dbReference>
<keyword evidence="2 5" id="KW-0812">Transmembrane</keyword>
<protein>
    <recommendedName>
        <fullName evidence="10">Microsomal glutathione S-transferase 3</fullName>
    </recommendedName>
</protein>
<evidence type="ECO:0000256" key="2">
    <source>
        <dbReference type="ARBA" id="ARBA00022692"/>
    </source>
</evidence>
<dbReference type="EMBL" id="LKMD01000102">
    <property type="protein sequence ID" value="PIA98312.1"/>
    <property type="molecule type" value="Genomic_DNA"/>
</dbReference>
<evidence type="ECO:0000313" key="6">
    <source>
        <dbReference type="EMBL" id="PIA98312.1"/>
    </source>
</evidence>
<dbReference type="InterPro" id="IPR001129">
    <property type="entry name" value="Membr-assoc_MAPEG"/>
</dbReference>
<keyword evidence="3 5" id="KW-1133">Transmembrane helix</keyword>
<dbReference type="OrthoDB" id="2122304at2759"/>
<dbReference type="SUPFAM" id="SSF161084">
    <property type="entry name" value="MAPEG domain-like"/>
    <property type="match status" value="1"/>
</dbReference>
<evidence type="ECO:0000313" key="9">
    <source>
        <dbReference type="Proteomes" id="UP001302367"/>
    </source>
</evidence>
<evidence type="ECO:0000313" key="8">
    <source>
        <dbReference type="Proteomes" id="UP000230605"/>
    </source>
</evidence>
<reference evidence="6 8" key="1">
    <citation type="submission" date="2015-10" db="EMBL/GenBank/DDBJ databases">
        <title>The cercosporin biosynthetic gene cluster was horizontally transferred to several fungal lineages and shown to be expanded in Cercospora beticola based on microsynteny with recipient genomes.</title>
        <authorList>
            <person name="De Jonge R."/>
            <person name="Ebert M.K."/>
            <person name="Suttle J.C."/>
            <person name="Jurick Ii W.M."/>
            <person name="Secor G.A."/>
            <person name="Thomma B.P."/>
            <person name="Van De Peer Y."/>
            <person name="Bolton M.D."/>
        </authorList>
    </citation>
    <scope>NUCLEOTIDE SEQUENCE [LARGE SCALE GENOMIC DNA]</scope>
    <source>
        <strain evidence="6 8">09-40</strain>
    </source>
</reference>
<sequence length="164" mass="18021">MTSYLPGLPDLRRDNIALYTIPAFWLIAVTPRFLSMRLYERQTGAKFDPRAPRNFTVSVAHASNLDQDTKGFILRGEAAMLNSFENFGPFTAAVVAGSAAKLNPATLNGLTIVYLGSRVVYNWVYMNSTTIGMGYARSLSYLTGLGCLFAMFIQAGTKFKNAVL</sequence>
<accession>A0A2G5I1B8</accession>
<evidence type="ECO:0000313" key="7">
    <source>
        <dbReference type="EMBL" id="WPA98851.1"/>
    </source>
</evidence>
<dbReference type="PANTHER" id="PTHR35371">
    <property type="entry name" value="INNER MEMBRANE PROTEIN"/>
    <property type="match status" value="1"/>
</dbReference>